<sequence>MSTDASGREDEPFARDDPFADKSKCEAAVGEPQLEVGEAEGPEGCGSSPPDLIEVGGERDPLVLVRDVAKEGKSERDEPRASRRPEAGKKSRRQIRIMESPAALAATTDSSDLTLSKSKPTKYYKPPKATSPAAKQGSPSSYSTYTGSSSPATLRGLVRGVQRLFSTGEEDLSFHRDDYSATGESPDFRMAQEQSRGAARRAGRRKDLYTEENKEDWRIQCQMRAQERDVAYVADMRVVYRSRANDNAGDPIVVAVGAHYSKRMIPREDMLLHILNLLRGREVGGKPFTLIYCHANAELETKPKVGWFKSLVAAMGEHWWLGRVKRVFVVHPTPLLRTWLLSFQIRISKELFGSGRVTYVRSLRELQTHLVSENLVGDLPDHVVDQDGGRAQ</sequence>
<feature type="region of interest" description="Disordered" evidence="1">
    <location>
        <begin position="175"/>
        <end position="205"/>
    </location>
</feature>
<feature type="region of interest" description="Disordered" evidence="1">
    <location>
        <begin position="1"/>
        <end position="152"/>
    </location>
</feature>
<organism evidence="3">
    <name type="scientific">Chloropicon roscoffensis</name>
    <dbReference type="NCBI Taxonomy" id="1461544"/>
    <lineage>
        <taxon>Eukaryota</taxon>
        <taxon>Viridiplantae</taxon>
        <taxon>Chlorophyta</taxon>
        <taxon>Chloropicophyceae</taxon>
        <taxon>Chloropicales</taxon>
        <taxon>Chloropicaceae</taxon>
        <taxon>Chloropicon</taxon>
    </lineage>
</organism>
<feature type="compositionally biased region" description="Basic and acidic residues" evidence="1">
    <location>
        <begin position="1"/>
        <end position="25"/>
    </location>
</feature>
<dbReference type="Pfam" id="PF13716">
    <property type="entry name" value="CRAL_TRIO_2"/>
    <property type="match status" value="1"/>
</dbReference>
<accession>A0A7S3FNA7</accession>
<dbReference type="EMBL" id="HBHZ01001821">
    <property type="protein sequence ID" value="CAE0188351.1"/>
    <property type="molecule type" value="Transcribed_RNA"/>
</dbReference>
<protein>
    <submittedName>
        <fullName evidence="4">CRAL-TRIO domain-containing protein</fullName>
    </submittedName>
</protein>
<feature type="compositionally biased region" description="Low complexity" evidence="1">
    <location>
        <begin position="100"/>
        <end position="151"/>
    </location>
</feature>
<gene>
    <name evidence="3" type="ORF">CROS1456_LOCUS1420</name>
    <name evidence="4" type="ORF">HKI87_01g02840</name>
</gene>
<dbReference type="InterPro" id="IPR036865">
    <property type="entry name" value="CRAL-TRIO_dom_sf"/>
</dbReference>
<dbReference type="AlphaFoldDB" id="A0A7S3FNA7"/>
<evidence type="ECO:0000313" key="4">
    <source>
        <dbReference type="EMBL" id="WZN58760.1"/>
    </source>
</evidence>
<evidence type="ECO:0000313" key="3">
    <source>
        <dbReference type="EMBL" id="CAE0188351.1"/>
    </source>
</evidence>
<evidence type="ECO:0000259" key="2">
    <source>
        <dbReference type="Pfam" id="PF13716"/>
    </source>
</evidence>
<evidence type="ECO:0000313" key="5">
    <source>
        <dbReference type="Proteomes" id="UP001472866"/>
    </source>
</evidence>
<reference evidence="4 5" key="2">
    <citation type="submission" date="2024-03" db="EMBL/GenBank/DDBJ databases">
        <title>Complete genome sequence of the green alga Chloropicon roscoffensis RCC1871.</title>
        <authorList>
            <person name="Lemieux C."/>
            <person name="Pombert J.-F."/>
            <person name="Otis C."/>
            <person name="Turmel M."/>
        </authorList>
    </citation>
    <scope>NUCLEOTIDE SEQUENCE [LARGE SCALE GENOMIC DNA]</scope>
    <source>
        <strain evidence="4 5">RCC1871</strain>
    </source>
</reference>
<dbReference type="EMBL" id="CP151501">
    <property type="protein sequence ID" value="WZN58760.1"/>
    <property type="molecule type" value="Genomic_DNA"/>
</dbReference>
<name>A0A7S3FNA7_9CHLO</name>
<feature type="domain" description="CRAL-TRIO" evidence="2">
    <location>
        <begin position="249"/>
        <end position="387"/>
    </location>
</feature>
<evidence type="ECO:0000256" key="1">
    <source>
        <dbReference type="SAM" id="MobiDB-lite"/>
    </source>
</evidence>
<reference evidence="3" key="1">
    <citation type="submission" date="2021-01" db="EMBL/GenBank/DDBJ databases">
        <authorList>
            <person name="Corre E."/>
            <person name="Pelletier E."/>
            <person name="Niang G."/>
            <person name="Scheremetjew M."/>
            <person name="Finn R."/>
            <person name="Kale V."/>
            <person name="Holt S."/>
            <person name="Cochrane G."/>
            <person name="Meng A."/>
            <person name="Brown T."/>
            <person name="Cohen L."/>
        </authorList>
    </citation>
    <scope>NUCLEOTIDE SEQUENCE</scope>
    <source>
        <strain evidence="3">RCC1871</strain>
    </source>
</reference>
<dbReference type="Gene3D" id="3.40.525.10">
    <property type="entry name" value="CRAL-TRIO lipid binding domain"/>
    <property type="match status" value="1"/>
</dbReference>
<dbReference type="Proteomes" id="UP001472866">
    <property type="component" value="Chromosome 01"/>
</dbReference>
<proteinExistence type="predicted"/>
<keyword evidence="5" id="KW-1185">Reference proteome</keyword>
<feature type="compositionally biased region" description="Basic and acidic residues" evidence="1">
    <location>
        <begin position="56"/>
        <end position="89"/>
    </location>
</feature>
<dbReference type="InterPro" id="IPR001251">
    <property type="entry name" value="CRAL-TRIO_dom"/>
</dbReference>